<dbReference type="CDD" id="cd06317">
    <property type="entry name" value="PBP1_ABC_sugar_binding-like"/>
    <property type="match status" value="1"/>
</dbReference>
<evidence type="ECO:0000256" key="3">
    <source>
        <dbReference type="ARBA" id="ARBA00022729"/>
    </source>
</evidence>
<dbReference type="HOGENOM" id="CLU_037628_3_3_6"/>
<comment type="similarity">
    <text evidence="2">Belongs to the bacterial solute-binding protein 2 family.</text>
</comment>
<dbReference type="GO" id="GO:0030246">
    <property type="term" value="F:carbohydrate binding"/>
    <property type="evidence" value="ECO:0007669"/>
    <property type="project" value="UniProtKB-ARBA"/>
</dbReference>
<dbReference type="AlphaFoldDB" id="W8UZX5"/>
<keyword evidence="3" id="KW-0732">Signal</keyword>
<dbReference type="GO" id="GO:0030313">
    <property type="term" value="C:cell envelope"/>
    <property type="evidence" value="ECO:0007669"/>
    <property type="project" value="UniProtKB-SubCell"/>
</dbReference>
<dbReference type="EMBL" id="CP006918">
    <property type="protein sequence ID" value="AHM79502.1"/>
    <property type="molecule type" value="Genomic_DNA"/>
</dbReference>
<dbReference type="InterPro" id="IPR028082">
    <property type="entry name" value="Peripla_BP_I"/>
</dbReference>
<feature type="domain" description="Periplasmic binding protein" evidence="4">
    <location>
        <begin position="79"/>
        <end position="327"/>
    </location>
</feature>
<evidence type="ECO:0000259" key="4">
    <source>
        <dbReference type="Pfam" id="PF13407"/>
    </source>
</evidence>
<organism evidence="5 6">
    <name type="scientific">Klebsiella pneumoniae 30684/NJST258_2</name>
    <dbReference type="NCBI Taxonomy" id="1420013"/>
    <lineage>
        <taxon>Bacteria</taxon>
        <taxon>Pseudomonadati</taxon>
        <taxon>Pseudomonadota</taxon>
        <taxon>Gammaproteobacteria</taxon>
        <taxon>Enterobacterales</taxon>
        <taxon>Enterobacteriaceae</taxon>
        <taxon>Klebsiella/Raoultella group</taxon>
        <taxon>Klebsiella</taxon>
        <taxon>Klebsiella pneumoniae complex</taxon>
    </lineage>
</organism>
<dbReference type="PANTHER" id="PTHR46847">
    <property type="entry name" value="D-ALLOSE-BINDING PERIPLASMIC PROTEIN-RELATED"/>
    <property type="match status" value="1"/>
</dbReference>
<dbReference type="PATRIC" id="fig|1420013.3.peg.2564"/>
<dbReference type="PANTHER" id="PTHR46847:SF1">
    <property type="entry name" value="D-ALLOSE-BINDING PERIPLASMIC PROTEIN-RELATED"/>
    <property type="match status" value="1"/>
</dbReference>
<dbReference type="SUPFAM" id="SSF53822">
    <property type="entry name" value="Periplasmic binding protein-like I"/>
    <property type="match status" value="1"/>
</dbReference>
<comment type="subcellular location">
    <subcellularLocation>
        <location evidence="1">Cell envelope</location>
    </subcellularLocation>
</comment>
<protein>
    <submittedName>
        <fullName evidence="5">D-ribose-binding protein</fullName>
    </submittedName>
</protein>
<dbReference type="GO" id="GO:0055085">
    <property type="term" value="P:transmembrane transport"/>
    <property type="evidence" value="ECO:0007669"/>
    <property type="project" value="UniProtKB-ARBA"/>
</dbReference>
<dbReference type="InterPro" id="IPR025997">
    <property type="entry name" value="SBP_2_dom"/>
</dbReference>
<name>W8UZX5_KLEPN</name>
<evidence type="ECO:0000256" key="1">
    <source>
        <dbReference type="ARBA" id="ARBA00004196"/>
    </source>
</evidence>
<evidence type="ECO:0000313" key="6">
    <source>
        <dbReference type="Proteomes" id="UP000019586"/>
    </source>
</evidence>
<dbReference type="KEGG" id="kps:KPNJ2_02722"/>
<proteinExistence type="inferred from homology"/>
<evidence type="ECO:0000256" key="2">
    <source>
        <dbReference type="ARBA" id="ARBA00007639"/>
    </source>
</evidence>
<evidence type="ECO:0000313" key="5">
    <source>
        <dbReference type="EMBL" id="AHM79502.1"/>
    </source>
</evidence>
<dbReference type="Proteomes" id="UP000019586">
    <property type="component" value="Chromosome"/>
</dbReference>
<reference evidence="5 6" key="1">
    <citation type="journal article" date="2014" name="Proc. Natl. Acad. Sci. U.S.A.">
        <title>Molecular dissection of the evolution of carbapenem-resistant multilocus sequence type 258 Klebsiella pneumoniae.</title>
        <authorList>
            <person name="Deleo F.R."/>
            <person name="Chen L."/>
            <person name="Porcella S.F."/>
            <person name="Martens C.A."/>
            <person name="Kobayashi S.D."/>
            <person name="Porter A.R."/>
            <person name="Chavda K.D."/>
            <person name="Jacobs M.R."/>
            <person name="Mathema B."/>
            <person name="Olsen R.J."/>
            <person name="Bonomo R.A."/>
            <person name="Musser J.M."/>
            <person name="Kreiswirth B.N."/>
        </authorList>
    </citation>
    <scope>NUCLEOTIDE SEQUENCE [LARGE SCALE GENOMIC DNA]</scope>
    <source>
        <strain evidence="5">30684/NJST258_2</strain>
    </source>
</reference>
<gene>
    <name evidence="5" type="ORF">KPNJ2_02722</name>
</gene>
<dbReference type="Gene3D" id="3.40.50.2300">
    <property type="match status" value="2"/>
</dbReference>
<accession>W8UZX5</accession>
<sequence length="353" mass="37584">MFWRYRRYLPAKKIILLRSHAARNSAGYQLFPTRILMMLFHTGKLRLLAVATTMLASMSFISAASAAGPTYALVQINQQALFFNLMNKGAQDAAKASGKDLVIFNSNDNPVAQNDAIENYIQQGVKGILVAAIDVNGIMPAVKEAAAANIPVIAIDAVLPAGPQAAQVGVDNIEGGRIIGQYFVDYVQKEMGGQARLGIVGALNSAIQNQRQKGFEETLKSNPKITIANVVDGQNVQDKAMTAAENLITGNPDLTAIYATGEPALLGAIAAVENQGRQKDIKVFGWDLTAKAISGIDGGYVTAVLQQDPEKMGAEALNALNSITSGKTVPKTILVPATVVTKANVDSYRPLFK</sequence>
<dbReference type="Pfam" id="PF13407">
    <property type="entry name" value="Peripla_BP_4"/>
    <property type="match status" value="1"/>
</dbReference>